<dbReference type="Pfam" id="PF00293">
    <property type="entry name" value="NUDIX"/>
    <property type="match status" value="3"/>
</dbReference>
<name>A0ABV9VJT7_STRAZ</name>
<evidence type="ECO:0000259" key="4">
    <source>
        <dbReference type="PROSITE" id="PS51462"/>
    </source>
</evidence>
<evidence type="ECO:0000313" key="6">
    <source>
        <dbReference type="Proteomes" id="UP001595908"/>
    </source>
</evidence>
<dbReference type="InterPro" id="IPR015797">
    <property type="entry name" value="NUDIX_hydrolase-like_dom_sf"/>
</dbReference>
<protein>
    <submittedName>
        <fullName evidence="5">NUDIX domain-containing protein</fullName>
    </submittedName>
</protein>
<dbReference type="Gene3D" id="3.90.79.10">
    <property type="entry name" value="Nucleoside Triphosphate Pyrophosphohydrolase"/>
    <property type="match status" value="3"/>
</dbReference>
<dbReference type="InterPro" id="IPR000086">
    <property type="entry name" value="NUDIX_hydrolase_dom"/>
</dbReference>
<feature type="domain" description="Nudix hydrolase" evidence="4">
    <location>
        <begin position="503"/>
        <end position="646"/>
    </location>
</feature>
<gene>
    <name evidence="5" type="ORF">ACFPL4_33305</name>
</gene>
<keyword evidence="2" id="KW-0378">Hydrolase</keyword>
<dbReference type="GeneID" id="96256949"/>
<proteinExistence type="predicted"/>
<dbReference type="PANTHER" id="PTHR43046">
    <property type="entry name" value="GDP-MANNOSE MANNOSYL HYDROLASE"/>
    <property type="match status" value="1"/>
</dbReference>
<dbReference type="SUPFAM" id="SSF55811">
    <property type="entry name" value="Nudix"/>
    <property type="match status" value="3"/>
</dbReference>
<dbReference type="PROSITE" id="PS51462">
    <property type="entry name" value="NUDIX"/>
    <property type="match status" value="2"/>
</dbReference>
<feature type="compositionally biased region" description="Pro residues" evidence="3">
    <location>
        <begin position="438"/>
        <end position="447"/>
    </location>
</feature>
<dbReference type="RefSeq" id="WP_341864653.1">
    <property type="nucleotide sequence ID" value="NZ_JBHSJE010000014.1"/>
</dbReference>
<feature type="domain" description="Nudix hydrolase" evidence="4">
    <location>
        <begin position="806"/>
        <end position="939"/>
    </location>
</feature>
<evidence type="ECO:0000313" key="5">
    <source>
        <dbReference type="EMBL" id="MFC4983162.1"/>
    </source>
</evidence>
<dbReference type="InterPro" id="IPR011009">
    <property type="entry name" value="Kinase-like_dom_sf"/>
</dbReference>
<dbReference type="PANTHER" id="PTHR43046:SF16">
    <property type="entry name" value="ADP-RIBOSE PYROPHOSPHATASE YJHB-RELATED"/>
    <property type="match status" value="1"/>
</dbReference>
<dbReference type="Gene3D" id="3.90.1200.10">
    <property type="match status" value="1"/>
</dbReference>
<comment type="caution">
    <text evidence="5">The sequence shown here is derived from an EMBL/GenBank/DDBJ whole genome shotgun (WGS) entry which is preliminary data.</text>
</comment>
<evidence type="ECO:0000256" key="2">
    <source>
        <dbReference type="ARBA" id="ARBA00022801"/>
    </source>
</evidence>
<feature type="region of interest" description="Disordered" evidence="3">
    <location>
        <begin position="387"/>
        <end position="461"/>
    </location>
</feature>
<sequence length="950" mass="102626">MNSAESDVMVVAGILTLFYRIVPIVVGEGPAGTATRNYVARDSNGARWFVKAYPTGTDLDAERQAIELGQFARLGRIPVPVVRKTLDGDLIAAAGGMAVSVAACIEDTETAEGGLSGDRWVAGGETVGRLHRTLARHPAGPPRRVPAREVCDVKRARQGLDRLIALFTKRPPTSGFPAWARETAARRLDALPAVAAWVKGLPTTLTVQTVHGDLASPDLLLRGQRVAALIDFRPPGHRSPAWELGRIILDPRTVLAQPQWPTGLAEAVAAYRAANPALPAEELLAVPRLAAGYLACSVYPLSEAVDDPAAVTPELEAYGRNRQAAVGELCERLPEAEEVLHGLLHACAPPWSPAPASSSSPSWFSTAPRCAVCWTCPARPPWLLLQPSPSHLPRRRARPSPIPQSPQICGTTAPRKAAREHEPDTAPSPKPSSTSQPPSAPLPPSPYIPSYTSRGDHVPPSRSHIRATIETYLSRHAEERDSLEGLLAVLDGVEEPSSRATLPGHVICSAVVIDRDRRVLHIGHRVTGLLLCPGGHVEAGDRTLLAAAVREVCEEAGLRPGDLSLTPQFLAEPIDVDVHDIDANPAMGESAHQHFDVRFAFYLTAGQPPALALQDEEVAGAEWLPYADVRSPTLRAKLLDAEADGLDGRPEPVSANALIHDGAGRYLLHLRDDRKGMWEPWVLALVGGKRSRDDASLETTLRRELAEEVPGLEPTELVPFAVQEATSVDGLAVPMSVYAGRWSGDAEAVDLREGVLLKWFTVDTLDRLRLSPGLGDLIRRHAAEHPTVEEPPAVARPLPGEAPAGTVLHVVGVHLHLEHEGKVLLGLRHPDSAYAGGSWHALAGHLEAEAATAGLAREAFEEAGLVIDPADLELVHTVHTVDRRGAPPRIQLFFRPRHWEGTPEEHEPDRCLAWQWWDAKDLPEPIVPYTRVAIEGIRAGRPYSELGWSR</sequence>
<dbReference type="Proteomes" id="UP001595908">
    <property type="component" value="Unassembled WGS sequence"/>
</dbReference>
<reference evidence="6" key="1">
    <citation type="journal article" date="2019" name="Int. J. Syst. Evol. Microbiol.">
        <title>The Global Catalogue of Microorganisms (GCM) 10K type strain sequencing project: providing services to taxonomists for standard genome sequencing and annotation.</title>
        <authorList>
            <consortium name="The Broad Institute Genomics Platform"/>
            <consortium name="The Broad Institute Genome Sequencing Center for Infectious Disease"/>
            <person name="Wu L."/>
            <person name="Ma J."/>
        </authorList>
    </citation>
    <scope>NUCLEOTIDE SEQUENCE [LARGE SCALE GENOMIC DNA]</scope>
    <source>
        <strain evidence="6">ICMP 257</strain>
    </source>
</reference>
<organism evidence="5 6">
    <name type="scientific">Streptomyces atroolivaceus</name>
    <dbReference type="NCBI Taxonomy" id="66869"/>
    <lineage>
        <taxon>Bacteria</taxon>
        <taxon>Bacillati</taxon>
        <taxon>Actinomycetota</taxon>
        <taxon>Actinomycetes</taxon>
        <taxon>Kitasatosporales</taxon>
        <taxon>Streptomycetaceae</taxon>
        <taxon>Streptomyces</taxon>
    </lineage>
</organism>
<dbReference type="SUPFAM" id="SSF56112">
    <property type="entry name" value="Protein kinase-like (PK-like)"/>
    <property type="match status" value="1"/>
</dbReference>
<dbReference type="EMBL" id="JBHSJE010000014">
    <property type="protein sequence ID" value="MFC4983162.1"/>
    <property type="molecule type" value="Genomic_DNA"/>
</dbReference>
<dbReference type="CDD" id="cd03674">
    <property type="entry name" value="NUDIX_Hydrolase"/>
    <property type="match status" value="1"/>
</dbReference>
<comment type="cofactor">
    <cofactor evidence="1">
        <name>Mg(2+)</name>
        <dbReference type="ChEBI" id="CHEBI:18420"/>
    </cofactor>
</comment>
<evidence type="ECO:0000256" key="1">
    <source>
        <dbReference type="ARBA" id="ARBA00001946"/>
    </source>
</evidence>
<accession>A0ABV9VJT7</accession>
<keyword evidence="6" id="KW-1185">Reference proteome</keyword>
<evidence type="ECO:0000256" key="3">
    <source>
        <dbReference type="SAM" id="MobiDB-lite"/>
    </source>
</evidence>
<dbReference type="CDD" id="cd04683">
    <property type="entry name" value="NUDIX_Hydrolase"/>
    <property type="match status" value="1"/>
</dbReference>